<dbReference type="AlphaFoldDB" id="A0A6A1UL99"/>
<name>A0A6A1UL99_9ROSI</name>
<protein>
    <recommendedName>
        <fullName evidence="1">Reverse transcriptase zinc-binding domain-containing protein</fullName>
    </recommendedName>
</protein>
<reference evidence="2 3" key="1">
    <citation type="journal article" date="2019" name="Plant Biotechnol. J.">
        <title>The red bayberry genome and genetic basis of sex determination.</title>
        <authorList>
            <person name="Jia H.M."/>
            <person name="Jia H.J."/>
            <person name="Cai Q.L."/>
            <person name="Wang Y."/>
            <person name="Zhao H.B."/>
            <person name="Yang W.F."/>
            <person name="Wang G.Y."/>
            <person name="Li Y.H."/>
            <person name="Zhan D.L."/>
            <person name="Shen Y.T."/>
            <person name="Niu Q.F."/>
            <person name="Chang L."/>
            <person name="Qiu J."/>
            <person name="Zhao L."/>
            <person name="Xie H.B."/>
            <person name="Fu W.Y."/>
            <person name="Jin J."/>
            <person name="Li X.W."/>
            <person name="Jiao Y."/>
            <person name="Zhou C.C."/>
            <person name="Tu T."/>
            <person name="Chai C.Y."/>
            <person name="Gao J.L."/>
            <person name="Fan L.J."/>
            <person name="van de Weg E."/>
            <person name="Wang J.Y."/>
            <person name="Gao Z.S."/>
        </authorList>
    </citation>
    <scope>NUCLEOTIDE SEQUENCE [LARGE SCALE GENOMIC DNA]</scope>
    <source>
        <tissue evidence="2">Leaves</tissue>
    </source>
</reference>
<proteinExistence type="predicted"/>
<comment type="caution">
    <text evidence="2">The sequence shown here is derived from an EMBL/GenBank/DDBJ whole genome shotgun (WGS) entry which is preliminary data.</text>
</comment>
<dbReference type="EMBL" id="RXIC02000105">
    <property type="protein sequence ID" value="KAB1200963.1"/>
    <property type="molecule type" value="Genomic_DNA"/>
</dbReference>
<accession>A0A6A1UL99</accession>
<evidence type="ECO:0000313" key="2">
    <source>
        <dbReference type="EMBL" id="KAB1200963.1"/>
    </source>
</evidence>
<evidence type="ECO:0000313" key="3">
    <source>
        <dbReference type="Proteomes" id="UP000516437"/>
    </source>
</evidence>
<dbReference type="Pfam" id="PF13966">
    <property type="entry name" value="zf-RVT"/>
    <property type="match status" value="1"/>
</dbReference>
<gene>
    <name evidence="2" type="ORF">CJ030_MR0G005448</name>
</gene>
<dbReference type="OrthoDB" id="428918at2759"/>
<feature type="domain" description="Reverse transcriptase zinc-binding" evidence="1">
    <location>
        <begin position="150"/>
        <end position="243"/>
    </location>
</feature>
<dbReference type="InterPro" id="IPR026960">
    <property type="entry name" value="RVT-Znf"/>
</dbReference>
<keyword evidence="3" id="KW-1185">Reference proteome</keyword>
<dbReference type="Proteomes" id="UP000516437">
    <property type="component" value="Unassembled WGS sequence"/>
</dbReference>
<evidence type="ECO:0000259" key="1">
    <source>
        <dbReference type="Pfam" id="PF13966"/>
    </source>
</evidence>
<organism evidence="2 3">
    <name type="scientific">Morella rubra</name>
    <name type="common">Chinese bayberry</name>
    <dbReference type="NCBI Taxonomy" id="262757"/>
    <lineage>
        <taxon>Eukaryota</taxon>
        <taxon>Viridiplantae</taxon>
        <taxon>Streptophyta</taxon>
        <taxon>Embryophyta</taxon>
        <taxon>Tracheophyta</taxon>
        <taxon>Spermatophyta</taxon>
        <taxon>Magnoliopsida</taxon>
        <taxon>eudicotyledons</taxon>
        <taxon>Gunneridae</taxon>
        <taxon>Pentapetalae</taxon>
        <taxon>rosids</taxon>
        <taxon>fabids</taxon>
        <taxon>Fagales</taxon>
        <taxon>Myricaceae</taxon>
        <taxon>Morella</taxon>
    </lineage>
</organism>
<sequence>MGSKLAWVMLTQRDRLRVRVLGGKYLRGKSSWEAKAATIDSWLWKSIVHHREALLGGLCYIVGNGRDILALRDPWLSAIAGFKPTLREGAAAIMDLKVSDFLVVNERCWDEAKLQSVFTPDSVAAILQIKLSPDDQPDKKFWPLEPSGEFLVKSVYRNLVATRGSVMSPLRQEDWKDLWSLKMHDRLKLLLMWKVGWDTIPIKCKVAERIGRQDSDLLCSLWGEGMETLHHLLLVCPFSRAIWCESHWQINIVAFSNGSVVDWIKIIIHPCESK</sequence>